<keyword evidence="3" id="KW-1185">Reference proteome</keyword>
<feature type="region of interest" description="Disordered" evidence="1">
    <location>
        <begin position="30"/>
        <end position="64"/>
    </location>
</feature>
<proteinExistence type="predicted"/>
<protein>
    <submittedName>
        <fullName evidence="2">Uncharacterized protein</fullName>
    </submittedName>
</protein>
<dbReference type="PROSITE" id="PS51257">
    <property type="entry name" value="PROKAR_LIPOPROTEIN"/>
    <property type="match status" value="1"/>
</dbReference>
<dbReference type="RefSeq" id="XP_064674578.1">
    <property type="nucleotide sequence ID" value="XM_064813978.1"/>
</dbReference>
<dbReference type="AlphaFoldDB" id="A0AAN6YXC5"/>
<evidence type="ECO:0000313" key="3">
    <source>
        <dbReference type="Proteomes" id="UP001302812"/>
    </source>
</evidence>
<feature type="compositionally biased region" description="Basic and acidic residues" evidence="1">
    <location>
        <begin position="30"/>
        <end position="40"/>
    </location>
</feature>
<dbReference type="Proteomes" id="UP001302812">
    <property type="component" value="Unassembled WGS sequence"/>
</dbReference>
<organism evidence="2 3">
    <name type="scientific">Canariomyces notabilis</name>
    <dbReference type="NCBI Taxonomy" id="2074819"/>
    <lineage>
        <taxon>Eukaryota</taxon>
        <taxon>Fungi</taxon>
        <taxon>Dikarya</taxon>
        <taxon>Ascomycota</taxon>
        <taxon>Pezizomycotina</taxon>
        <taxon>Sordariomycetes</taxon>
        <taxon>Sordariomycetidae</taxon>
        <taxon>Sordariales</taxon>
        <taxon>Chaetomiaceae</taxon>
        <taxon>Canariomyces</taxon>
    </lineage>
</organism>
<sequence>MLRPSEPRGSLQQPLCQWVIVGSCSPHEIEVQTEDQRRDGQTFVPNGHGDSRISAAVESSCIAG</sequence>
<evidence type="ECO:0000256" key="1">
    <source>
        <dbReference type="SAM" id="MobiDB-lite"/>
    </source>
</evidence>
<dbReference type="GeneID" id="89938103"/>
<gene>
    <name evidence="2" type="ORF">N656DRAFT_773011</name>
</gene>
<accession>A0AAN6YXC5</accession>
<reference evidence="2" key="2">
    <citation type="submission" date="2023-05" db="EMBL/GenBank/DDBJ databases">
        <authorList>
            <consortium name="Lawrence Berkeley National Laboratory"/>
            <person name="Steindorff A."/>
            <person name="Hensen N."/>
            <person name="Bonometti L."/>
            <person name="Westerberg I."/>
            <person name="Brannstrom I.O."/>
            <person name="Guillou S."/>
            <person name="Cros-Aarteil S."/>
            <person name="Calhoun S."/>
            <person name="Haridas S."/>
            <person name="Kuo A."/>
            <person name="Mondo S."/>
            <person name="Pangilinan J."/>
            <person name="Riley R."/>
            <person name="Labutti K."/>
            <person name="Andreopoulos B."/>
            <person name="Lipzen A."/>
            <person name="Chen C."/>
            <person name="Yanf M."/>
            <person name="Daum C."/>
            <person name="Ng V."/>
            <person name="Clum A."/>
            <person name="Ohm R."/>
            <person name="Martin F."/>
            <person name="Silar P."/>
            <person name="Natvig D."/>
            <person name="Lalanne C."/>
            <person name="Gautier V."/>
            <person name="Ament-Velasquez S.L."/>
            <person name="Kruys A."/>
            <person name="Hutchinson M.I."/>
            <person name="Powell A.J."/>
            <person name="Barry K."/>
            <person name="Miller A.N."/>
            <person name="Grigoriev I.V."/>
            <person name="Debuchy R."/>
            <person name="Gladieux P."/>
            <person name="Thoren M.H."/>
            <person name="Johannesson H."/>
        </authorList>
    </citation>
    <scope>NUCLEOTIDE SEQUENCE</scope>
    <source>
        <strain evidence="2">CBS 508.74</strain>
    </source>
</reference>
<reference evidence="2" key="1">
    <citation type="journal article" date="2023" name="Mol. Phylogenet. Evol.">
        <title>Genome-scale phylogeny and comparative genomics of the fungal order Sordariales.</title>
        <authorList>
            <person name="Hensen N."/>
            <person name="Bonometti L."/>
            <person name="Westerberg I."/>
            <person name="Brannstrom I.O."/>
            <person name="Guillou S."/>
            <person name="Cros-Aarteil S."/>
            <person name="Calhoun S."/>
            <person name="Haridas S."/>
            <person name="Kuo A."/>
            <person name="Mondo S."/>
            <person name="Pangilinan J."/>
            <person name="Riley R."/>
            <person name="LaButti K."/>
            <person name="Andreopoulos B."/>
            <person name="Lipzen A."/>
            <person name="Chen C."/>
            <person name="Yan M."/>
            <person name="Daum C."/>
            <person name="Ng V."/>
            <person name="Clum A."/>
            <person name="Steindorff A."/>
            <person name="Ohm R.A."/>
            <person name="Martin F."/>
            <person name="Silar P."/>
            <person name="Natvig D.O."/>
            <person name="Lalanne C."/>
            <person name="Gautier V."/>
            <person name="Ament-Velasquez S.L."/>
            <person name="Kruys A."/>
            <person name="Hutchinson M.I."/>
            <person name="Powell A.J."/>
            <person name="Barry K."/>
            <person name="Miller A.N."/>
            <person name="Grigoriev I.V."/>
            <person name="Debuchy R."/>
            <person name="Gladieux P."/>
            <person name="Hiltunen Thoren M."/>
            <person name="Johannesson H."/>
        </authorList>
    </citation>
    <scope>NUCLEOTIDE SEQUENCE</scope>
    <source>
        <strain evidence="2">CBS 508.74</strain>
    </source>
</reference>
<evidence type="ECO:0000313" key="2">
    <source>
        <dbReference type="EMBL" id="KAK4117008.1"/>
    </source>
</evidence>
<name>A0AAN6YXC5_9PEZI</name>
<dbReference type="EMBL" id="MU853332">
    <property type="protein sequence ID" value="KAK4117008.1"/>
    <property type="molecule type" value="Genomic_DNA"/>
</dbReference>
<comment type="caution">
    <text evidence="2">The sequence shown here is derived from an EMBL/GenBank/DDBJ whole genome shotgun (WGS) entry which is preliminary data.</text>
</comment>